<feature type="binding site" evidence="1">
    <location>
        <position position="232"/>
    </location>
    <ligand>
        <name>[2Fe-2S] cluster</name>
        <dbReference type="ChEBI" id="CHEBI:190135"/>
    </ligand>
</feature>
<dbReference type="InterPro" id="IPR019480">
    <property type="entry name" value="Dihydroorotate_DH_Fe-S-bd"/>
</dbReference>
<dbReference type="GO" id="GO:0006221">
    <property type="term" value="P:pyrimidine nucleotide biosynthetic process"/>
    <property type="evidence" value="ECO:0007669"/>
    <property type="project" value="InterPro"/>
</dbReference>
<sequence length="264" mass="29807">MENLYIPKRTKILKIIKHTDKEWTFRVYANSKDVRPGQFYEISMPKHGESPISVSGIGENTLDFTIRAVGKVTDEIFKLEEGDNLLIRGPYGNGFDVNQYKDKEIIIVSGGSGLAPVRGIIEYFYNNYDECKGLTLICGFRSPNDVLFVEDIRRYDDKMNVILTVDGADSNYDGNIGLVTKYIPELKIKNIDNVAGIVVGPPMMMKFAIIELQKLGIKDEDLWVSYERKMSCGLGKCGHCKMDSTYICVDGPVFNFSFGKTLYD</sequence>
<feature type="binding site" evidence="1">
    <location>
        <position position="237"/>
    </location>
    <ligand>
        <name>[2Fe-2S] cluster</name>
        <dbReference type="ChEBI" id="CHEBI:190135"/>
    </ligand>
</feature>
<evidence type="ECO:0000259" key="2">
    <source>
        <dbReference type="PROSITE" id="PS51384"/>
    </source>
</evidence>
<dbReference type="Proteomes" id="UP000095594">
    <property type="component" value="Unassembled WGS sequence"/>
</dbReference>
<dbReference type="PRINTS" id="PR00410">
    <property type="entry name" value="PHEHYDRXLASE"/>
</dbReference>
<dbReference type="PANTHER" id="PTHR43513">
    <property type="entry name" value="DIHYDROOROTATE DEHYDROGENASE B (NAD(+)), ELECTRON TRANSFER SUBUNIT"/>
    <property type="match status" value="1"/>
</dbReference>
<dbReference type="NCBIfam" id="TIGR02911">
    <property type="entry name" value="sulfite_red_B"/>
    <property type="match status" value="1"/>
</dbReference>
<dbReference type="GO" id="GO:0046872">
    <property type="term" value="F:metal ion binding"/>
    <property type="evidence" value="ECO:0007669"/>
    <property type="project" value="UniProtKB-KW"/>
</dbReference>
<dbReference type="Pfam" id="PF00175">
    <property type="entry name" value="NAD_binding_1"/>
    <property type="match status" value="1"/>
</dbReference>
<accession>A0A174KLX4</accession>
<dbReference type="SUPFAM" id="SSF63380">
    <property type="entry name" value="Riboflavin synthase domain-like"/>
    <property type="match status" value="1"/>
</dbReference>
<dbReference type="SUPFAM" id="SSF52343">
    <property type="entry name" value="Ferredoxin reductase-like, C-terminal NADP-linked domain"/>
    <property type="match status" value="1"/>
</dbReference>
<dbReference type="Gene3D" id="2.40.30.10">
    <property type="entry name" value="Translation factors"/>
    <property type="match status" value="1"/>
</dbReference>
<dbReference type="Gene3D" id="3.40.50.80">
    <property type="entry name" value="Nucleotide-binding domain of ferredoxin-NADP reductase (FNR) module"/>
    <property type="match status" value="1"/>
</dbReference>
<comment type="cofactor">
    <cofactor evidence="1">
        <name>[2Fe-2S] cluster</name>
        <dbReference type="ChEBI" id="CHEBI:190135"/>
    </cofactor>
    <text evidence="1">Binds 1 [2Fe-2S] cluster per subunit.</text>
</comment>
<dbReference type="GO" id="GO:0016491">
    <property type="term" value="F:oxidoreductase activity"/>
    <property type="evidence" value="ECO:0007669"/>
    <property type="project" value="InterPro"/>
</dbReference>
<dbReference type="InterPro" id="IPR039261">
    <property type="entry name" value="FNR_nucleotide-bd"/>
</dbReference>
<dbReference type="InterPro" id="IPR050353">
    <property type="entry name" value="PyrK_electron_transfer"/>
</dbReference>
<feature type="binding site" evidence="1">
    <location>
        <position position="240"/>
    </location>
    <ligand>
        <name>[2Fe-2S] cluster</name>
        <dbReference type="ChEBI" id="CHEBI:190135"/>
    </ligand>
</feature>
<evidence type="ECO:0000313" key="3">
    <source>
        <dbReference type="EMBL" id="CUP10209.1"/>
    </source>
</evidence>
<keyword evidence="1" id="KW-0479">Metal-binding</keyword>
<proteinExistence type="predicted"/>
<reference evidence="3 4" key="1">
    <citation type="submission" date="2015-09" db="EMBL/GenBank/DDBJ databases">
        <authorList>
            <consortium name="Pathogen Informatics"/>
        </authorList>
    </citation>
    <scope>NUCLEOTIDE SEQUENCE [LARGE SCALE GENOMIC DNA]</scope>
    <source>
        <strain evidence="3 4">2789STDY5834856</strain>
    </source>
</reference>
<dbReference type="AlphaFoldDB" id="A0A174KLX4"/>
<dbReference type="RefSeq" id="WP_055267933.1">
    <property type="nucleotide sequence ID" value="NZ_CABIXQ010000026.1"/>
</dbReference>
<dbReference type="GO" id="GO:0051537">
    <property type="term" value="F:2 iron, 2 sulfur cluster binding"/>
    <property type="evidence" value="ECO:0007669"/>
    <property type="project" value="UniProtKB-KW"/>
</dbReference>
<gene>
    <name evidence="3" type="primary">pyrK_4</name>
    <name evidence="3" type="ORF">ERS852471_02993</name>
</gene>
<protein>
    <submittedName>
        <fullName evidence="3">Anaerobic sulfite reductase subunit B</fullName>
    </submittedName>
</protein>
<feature type="binding site" evidence="1">
    <location>
        <position position="248"/>
    </location>
    <ligand>
        <name>[2Fe-2S] cluster</name>
        <dbReference type="ChEBI" id="CHEBI:190135"/>
    </ligand>
</feature>
<dbReference type="InterPro" id="IPR001433">
    <property type="entry name" value="OxRdtase_FAD/NAD-bd"/>
</dbReference>
<dbReference type="PANTHER" id="PTHR43513:SF1">
    <property type="entry name" value="ANAEROBIC SULFITE REDUCTASE SUBUNIT B"/>
    <property type="match status" value="1"/>
</dbReference>
<dbReference type="GO" id="GO:0050660">
    <property type="term" value="F:flavin adenine dinucleotide binding"/>
    <property type="evidence" value="ECO:0007669"/>
    <property type="project" value="InterPro"/>
</dbReference>
<dbReference type="PIRSF" id="PIRSF006816">
    <property type="entry name" value="Cyc3_hyd_g"/>
    <property type="match status" value="1"/>
</dbReference>
<dbReference type="InterPro" id="IPR014260">
    <property type="entry name" value="Sulphite_reductase_B"/>
</dbReference>
<dbReference type="PROSITE" id="PS51384">
    <property type="entry name" value="FAD_FR"/>
    <property type="match status" value="1"/>
</dbReference>
<name>A0A174KLX4_9CLOT</name>
<dbReference type="OrthoDB" id="9796486at2"/>
<dbReference type="InterPro" id="IPR012165">
    <property type="entry name" value="Cyt_c3_hydrogenase_gsu"/>
</dbReference>
<keyword evidence="1" id="KW-0408">Iron</keyword>
<evidence type="ECO:0000313" key="4">
    <source>
        <dbReference type="Proteomes" id="UP000095594"/>
    </source>
</evidence>
<keyword evidence="1" id="KW-0001">2Fe-2S</keyword>
<evidence type="ECO:0000256" key="1">
    <source>
        <dbReference type="PIRSR" id="PIRSR006816-2"/>
    </source>
</evidence>
<dbReference type="CDD" id="cd06221">
    <property type="entry name" value="sulfite_reductase_like"/>
    <property type="match status" value="1"/>
</dbReference>
<dbReference type="Pfam" id="PF10418">
    <property type="entry name" value="DHODB_Fe-S_bind"/>
    <property type="match status" value="1"/>
</dbReference>
<keyword evidence="1" id="KW-0411">Iron-sulfur</keyword>
<feature type="domain" description="FAD-binding FR-type" evidence="2">
    <location>
        <begin position="5"/>
        <end position="97"/>
    </location>
</feature>
<dbReference type="InterPro" id="IPR017938">
    <property type="entry name" value="Riboflavin_synthase-like_b-brl"/>
</dbReference>
<dbReference type="EMBL" id="CYZX01000026">
    <property type="protein sequence ID" value="CUP10209.1"/>
    <property type="molecule type" value="Genomic_DNA"/>
</dbReference>
<dbReference type="InterPro" id="IPR017927">
    <property type="entry name" value="FAD-bd_FR_type"/>
</dbReference>
<organism evidence="3 4">
    <name type="scientific">Clostridium disporicum</name>
    <dbReference type="NCBI Taxonomy" id="84024"/>
    <lineage>
        <taxon>Bacteria</taxon>
        <taxon>Bacillati</taxon>
        <taxon>Bacillota</taxon>
        <taxon>Clostridia</taxon>
        <taxon>Eubacteriales</taxon>
        <taxon>Clostridiaceae</taxon>
        <taxon>Clostridium</taxon>
    </lineage>
</organism>